<evidence type="ECO:0000259" key="6">
    <source>
        <dbReference type="PROSITE" id="PS50950"/>
    </source>
</evidence>
<evidence type="ECO:0000256" key="4">
    <source>
        <dbReference type="ARBA" id="ARBA00023125"/>
    </source>
</evidence>
<reference evidence="8" key="2">
    <citation type="submission" date="2025-09" db="UniProtKB">
        <authorList>
            <consortium name="Ensembl"/>
        </authorList>
    </citation>
    <scope>IDENTIFICATION</scope>
</reference>
<gene>
    <name evidence="8" type="primary">LOC109878664</name>
</gene>
<dbReference type="Pfam" id="PF05485">
    <property type="entry name" value="THAP"/>
    <property type="match status" value="1"/>
</dbReference>
<dbReference type="SMART" id="SM00980">
    <property type="entry name" value="THAP"/>
    <property type="match status" value="1"/>
</dbReference>
<evidence type="ECO:0000256" key="2">
    <source>
        <dbReference type="ARBA" id="ARBA00022771"/>
    </source>
</evidence>
<evidence type="ECO:0000259" key="7">
    <source>
        <dbReference type="PROSITE" id="PS50994"/>
    </source>
</evidence>
<dbReference type="GO" id="GO:0008270">
    <property type="term" value="F:zinc ion binding"/>
    <property type="evidence" value="ECO:0007669"/>
    <property type="project" value="UniProtKB-KW"/>
</dbReference>
<dbReference type="InterPro" id="IPR001584">
    <property type="entry name" value="Integrase_cat-core"/>
</dbReference>
<protein>
    <submittedName>
        <fullName evidence="8">Uncharacterized LOC109878664</fullName>
    </submittedName>
</protein>
<dbReference type="AlphaFoldDB" id="A0A8C7IFC0"/>
<dbReference type="InterPro" id="IPR006612">
    <property type="entry name" value="THAP_Znf"/>
</dbReference>
<evidence type="ECO:0000256" key="5">
    <source>
        <dbReference type="PROSITE-ProRule" id="PRU00309"/>
    </source>
</evidence>
<dbReference type="GO" id="GO:0003677">
    <property type="term" value="F:DNA binding"/>
    <property type="evidence" value="ECO:0007669"/>
    <property type="project" value="UniProtKB-UniRule"/>
</dbReference>
<dbReference type="InterPro" id="IPR036397">
    <property type="entry name" value="RNaseH_sf"/>
</dbReference>
<dbReference type="Ensembl" id="ENSOKIT00005076200.1">
    <property type="protein sequence ID" value="ENSOKIP00005071517.1"/>
    <property type="gene ID" value="ENSOKIG00005030809.1"/>
</dbReference>
<dbReference type="PANTHER" id="PTHR46927:SF3">
    <property type="entry name" value="THAP-TYPE DOMAIN-CONTAINING PROTEIN"/>
    <property type="match status" value="1"/>
</dbReference>
<dbReference type="InterPro" id="IPR052224">
    <property type="entry name" value="THAP_domain_protein"/>
</dbReference>
<dbReference type="InterPro" id="IPR012337">
    <property type="entry name" value="RNaseH-like_sf"/>
</dbReference>
<dbReference type="SMART" id="SM00692">
    <property type="entry name" value="DM3"/>
    <property type="match status" value="1"/>
</dbReference>
<accession>A0A8C7IFC0</accession>
<name>A0A8C7IFC0_ONCKI</name>
<keyword evidence="3" id="KW-0862">Zinc</keyword>
<proteinExistence type="predicted"/>
<dbReference type="GeneTree" id="ENSGT00940000166194"/>
<dbReference type="SUPFAM" id="SSF57716">
    <property type="entry name" value="Glucocorticoid receptor-like (DNA-binding domain)"/>
    <property type="match status" value="1"/>
</dbReference>
<organism evidence="8 9">
    <name type="scientific">Oncorhynchus kisutch</name>
    <name type="common">Coho salmon</name>
    <name type="synonym">Salmo kisutch</name>
    <dbReference type="NCBI Taxonomy" id="8019"/>
    <lineage>
        <taxon>Eukaryota</taxon>
        <taxon>Metazoa</taxon>
        <taxon>Chordata</taxon>
        <taxon>Craniata</taxon>
        <taxon>Vertebrata</taxon>
        <taxon>Euteleostomi</taxon>
        <taxon>Actinopterygii</taxon>
        <taxon>Neopterygii</taxon>
        <taxon>Teleostei</taxon>
        <taxon>Protacanthopterygii</taxon>
        <taxon>Salmoniformes</taxon>
        <taxon>Salmonidae</taxon>
        <taxon>Salmoninae</taxon>
        <taxon>Oncorhynchus</taxon>
    </lineage>
</organism>
<dbReference type="Gene3D" id="3.30.420.10">
    <property type="entry name" value="Ribonuclease H-like superfamily/Ribonuclease H"/>
    <property type="match status" value="1"/>
</dbReference>
<keyword evidence="1" id="KW-0479">Metal-binding</keyword>
<sequence length="343" mass="39465">MDSELLKIRPTRGNIHVKWKIKFPSYGGEISDLLLSGFRCVCHVDWKLLKVFPQNDPERRKQWIINMKCKGWNPQQNHRVCSVHFEDKYICGRDIRQRLTPDAVPTIFDYPKNFQKKVLLIQPLTFSSFVAQLGLDVLRKLRFNWHMFIGAELSNAIALPDVQGLFPGIKDAWEWLVIDIRGPLPLTLNGHQYVLTLTDFYSKWVEAFPLRGCSSTEVAQHVAEVISHFGFPFGILVRLKKNFTSKINVALKSLLKLSGFSLLYRHRQVGSLDLTTQTLISRMVSDLVNDHPYNWDVCLPAKVFSLCFKEHPKTKQRPFSLLCCKGPQPVTTPRDLSVSLLFS</sequence>
<dbReference type="GO" id="GO:0015074">
    <property type="term" value="P:DNA integration"/>
    <property type="evidence" value="ECO:0007669"/>
    <property type="project" value="InterPro"/>
</dbReference>
<evidence type="ECO:0000313" key="9">
    <source>
        <dbReference type="Proteomes" id="UP000694557"/>
    </source>
</evidence>
<reference evidence="8" key="1">
    <citation type="submission" date="2025-08" db="UniProtKB">
        <authorList>
            <consortium name="Ensembl"/>
        </authorList>
    </citation>
    <scope>IDENTIFICATION</scope>
</reference>
<evidence type="ECO:0000256" key="3">
    <source>
        <dbReference type="ARBA" id="ARBA00022833"/>
    </source>
</evidence>
<keyword evidence="4 5" id="KW-0238">DNA-binding</keyword>
<dbReference type="PROSITE" id="PS50994">
    <property type="entry name" value="INTEGRASE"/>
    <property type="match status" value="1"/>
</dbReference>
<feature type="domain" description="Integrase catalytic" evidence="7">
    <location>
        <begin position="163"/>
        <end position="326"/>
    </location>
</feature>
<dbReference type="PANTHER" id="PTHR46927">
    <property type="entry name" value="AGAP005574-PA"/>
    <property type="match status" value="1"/>
</dbReference>
<keyword evidence="2 5" id="KW-0863">Zinc-finger</keyword>
<keyword evidence="9" id="KW-1185">Reference proteome</keyword>
<evidence type="ECO:0000256" key="1">
    <source>
        <dbReference type="ARBA" id="ARBA00022723"/>
    </source>
</evidence>
<feature type="domain" description="THAP-type" evidence="6">
    <location>
        <begin position="30"/>
        <end position="108"/>
    </location>
</feature>
<dbReference type="Proteomes" id="UP000694557">
    <property type="component" value="Unassembled WGS sequence"/>
</dbReference>
<evidence type="ECO:0000313" key="8">
    <source>
        <dbReference type="Ensembl" id="ENSOKIP00005071517.1"/>
    </source>
</evidence>
<dbReference type="SUPFAM" id="SSF53098">
    <property type="entry name" value="Ribonuclease H-like"/>
    <property type="match status" value="1"/>
</dbReference>
<dbReference type="PROSITE" id="PS50950">
    <property type="entry name" value="ZF_THAP"/>
    <property type="match status" value="1"/>
</dbReference>